<evidence type="ECO:0000313" key="2">
    <source>
        <dbReference type="RefSeq" id="XP_017017633.2"/>
    </source>
</evidence>
<keyword evidence="1" id="KW-1185">Reference proteome</keyword>
<gene>
    <name evidence="2" type="primary">LOC108071401</name>
</gene>
<dbReference type="SMART" id="SM00697">
    <property type="entry name" value="DM8"/>
    <property type="match status" value="1"/>
</dbReference>
<accession>A0A6P4I4L1</accession>
<dbReference type="GeneID" id="108071401"/>
<dbReference type="PANTHER" id="PTHR21112">
    <property type="entry name" value="CHEMOSENSORY PROTEIN A 29A-RELATED"/>
    <property type="match status" value="1"/>
</dbReference>
<dbReference type="Proteomes" id="UP001652661">
    <property type="component" value="Chromosome 3R"/>
</dbReference>
<dbReference type="Pfam" id="PF06477">
    <property type="entry name" value="DUF1091"/>
    <property type="match status" value="1"/>
</dbReference>
<dbReference type="InterPro" id="IPR010512">
    <property type="entry name" value="DUF1091"/>
</dbReference>
<dbReference type="AlphaFoldDB" id="A0A6P4I4L1"/>
<dbReference type="OrthoDB" id="7925769at2759"/>
<protein>
    <submittedName>
        <fullName evidence="2">Uncharacterized protein</fullName>
    </submittedName>
</protein>
<dbReference type="RefSeq" id="XP_017017633.2">
    <property type="nucleotide sequence ID" value="XM_017162144.2"/>
</dbReference>
<organism evidence="1 2">
    <name type="scientific">Drosophila kikkawai</name>
    <name type="common">Fruit fly</name>
    <dbReference type="NCBI Taxonomy" id="30033"/>
    <lineage>
        <taxon>Eukaryota</taxon>
        <taxon>Metazoa</taxon>
        <taxon>Ecdysozoa</taxon>
        <taxon>Arthropoda</taxon>
        <taxon>Hexapoda</taxon>
        <taxon>Insecta</taxon>
        <taxon>Pterygota</taxon>
        <taxon>Neoptera</taxon>
        <taxon>Endopterygota</taxon>
        <taxon>Diptera</taxon>
        <taxon>Brachycera</taxon>
        <taxon>Muscomorpha</taxon>
        <taxon>Ephydroidea</taxon>
        <taxon>Drosophilidae</taxon>
        <taxon>Drosophila</taxon>
        <taxon>Sophophora</taxon>
    </lineage>
</organism>
<evidence type="ECO:0000313" key="1">
    <source>
        <dbReference type="Proteomes" id="UP001652661"/>
    </source>
</evidence>
<proteinExistence type="predicted"/>
<name>A0A6P4I4L1_DROKI</name>
<reference evidence="2" key="1">
    <citation type="submission" date="2025-08" db="UniProtKB">
        <authorList>
            <consortium name="RefSeq"/>
        </authorList>
    </citation>
    <scope>IDENTIFICATION</scope>
    <source>
        <strain evidence="2">14028-0561.14</strain>
        <tissue evidence="2">Whole fly</tissue>
    </source>
</reference>
<sequence>MVKLSLSKMFRSSWHFLFLLIGEALCLGIKPYELKILSYSVWPENSVWDISKARLTGRDRLLNGTVTLREDMDNGHYIFSFESFSDPVGDGNFKLLPFQIPRTPMCDAYKKYRPLFAKHAEYGKQTDFPVHQDICPIPKGTYYLKNIELSAENWPAILPRGFLRGNGSFYRNNEHLGTYSVTVLVKDINSQ</sequence>
<dbReference type="PANTHER" id="PTHR21112:SF0">
    <property type="entry name" value="CHEMOSENSORY PROTEIN A 29A-RELATED"/>
    <property type="match status" value="1"/>
</dbReference>